<accession>A0ABD1ZY06</accession>
<name>A0ABD1ZY06_VESSQ</name>
<sequence>MVSAELKEQKKERGVKRLFPVLISFFDASRVIMGFYCMNRRAKMDPSRCNSLEFTRISDRYRSAGRVEIIGFNCRLCNLISLALMGFFVPLTHDKLRSVVESGIAGIQAVNVNIATINKALLAFLTTSFKGHLKVFAFRLPTAIERSDRVRIAIVVVVVAMGTVVVLLSGFALSTPSRRFARLPLPLHANN</sequence>
<dbReference type="AlphaFoldDB" id="A0ABD1ZY06"/>
<comment type="caution">
    <text evidence="2">The sequence shown here is derived from an EMBL/GenBank/DDBJ whole genome shotgun (WGS) entry which is preliminary data.</text>
</comment>
<evidence type="ECO:0000313" key="3">
    <source>
        <dbReference type="Proteomes" id="UP001607302"/>
    </source>
</evidence>
<gene>
    <name evidence="2" type="ORF">V1478_017260</name>
</gene>
<protein>
    <submittedName>
        <fullName evidence="2">Uncharacterized protein</fullName>
    </submittedName>
</protein>
<evidence type="ECO:0000256" key="1">
    <source>
        <dbReference type="SAM" id="Phobius"/>
    </source>
</evidence>
<dbReference type="Proteomes" id="UP001607302">
    <property type="component" value="Unassembled WGS sequence"/>
</dbReference>
<keyword evidence="1" id="KW-0812">Transmembrane</keyword>
<feature type="transmembrane region" description="Helical" evidence="1">
    <location>
        <begin position="109"/>
        <end position="129"/>
    </location>
</feature>
<feature type="transmembrane region" description="Helical" evidence="1">
    <location>
        <begin position="150"/>
        <end position="173"/>
    </location>
</feature>
<keyword evidence="1" id="KW-1133">Transmembrane helix</keyword>
<keyword evidence="3" id="KW-1185">Reference proteome</keyword>
<evidence type="ECO:0000313" key="2">
    <source>
        <dbReference type="EMBL" id="KAL2713067.1"/>
    </source>
</evidence>
<feature type="transmembrane region" description="Helical" evidence="1">
    <location>
        <begin position="69"/>
        <end position="89"/>
    </location>
</feature>
<reference evidence="2 3" key="1">
    <citation type="journal article" date="2024" name="Ann. Entomol. Soc. Am.">
        <title>Genomic analyses of the southern and eastern yellowjacket wasps (Hymenoptera: Vespidae) reveal evolutionary signatures of social life.</title>
        <authorList>
            <person name="Catto M.A."/>
            <person name="Caine P.B."/>
            <person name="Orr S.E."/>
            <person name="Hunt B.G."/>
            <person name="Goodisman M.A.D."/>
        </authorList>
    </citation>
    <scope>NUCLEOTIDE SEQUENCE [LARGE SCALE GENOMIC DNA]</scope>
    <source>
        <strain evidence="2">233</strain>
        <tissue evidence="2">Head and thorax</tissue>
    </source>
</reference>
<proteinExistence type="predicted"/>
<dbReference type="EMBL" id="JAUDFV010000161">
    <property type="protein sequence ID" value="KAL2713067.1"/>
    <property type="molecule type" value="Genomic_DNA"/>
</dbReference>
<organism evidence="2 3">
    <name type="scientific">Vespula squamosa</name>
    <name type="common">Southern yellow jacket</name>
    <name type="synonym">Wasp</name>
    <dbReference type="NCBI Taxonomy" id="30214"/>
    <lineage>
        <taxon>Eukaryota</taxon>
        <taxon>Metazoa</taxon>
        <taxon>Ecdysozoa</taxon>
        <taxon>Arthropoda</taxon>
        <taxon>Hexapoda</taxon>
        <taxon>Insecta</taxon>
        <taxon>Pterygota</taxon>
        <taxon>Neoptera</taxon>
        <taxon>Endopterygota</taxon>
        <taxon>Hymenoptera</taxon>
        <taxon>Apocrita</taxon>
        <taxon>Aculeata</taxon>
        <taxon>Vespoidea</taxon>
        <taxon>Vespidae</taxon>
        <taxon>Vespinae</taxon>
        <taxon>Vespula</taxon>
    </lineage>
</organism>
<keyword evidence="1" id="KW-0472">Membrane</keyword>